<dbReference type="CDD" id="cd12797">
    <property type="entry name" value="M23_peptidase"/>
    <property type="match status" value="1"/>
</dbReference>
<dbReference type="PANTHER" id="PTHR21666:SF291">
    <property type="entry name" value="STAGE II SPORULATION PROTEIN Q"/>
    <property type="match status" value="1"/>
</dbReference>
<feature type="transmembrane region" description="Helical" evidence="2">
    <location>
        <begin position="21"/>
        <end position="41"/>
    </location>
</feature>
<feature type="domain" description="M23ase beta-sheet core" evidence="3">
    <location>
        <begin position="135"/>
        <end position="232"/>
    </location>
</feature>
<protein>
    <submittedName>
        <fullName evidence="4">M23 family metallopeptidase</fullName>
    </submittedName>
</protein>
<dbReference type="AlphaFoldDB" id="A0A9X3WDZ9"/>
<feature type="compositionally biased region" description="Basic and acidic residues" evidence="1">
    <location>
        <begin position="290"/>
        <end position="308"/>
    </location>
</feature>
<feature type="region of interest" description="Disordered" evidence="1">
    <location>
        <begin position="230"/>
        <end position="318"/>
    </location>
</feature>
<evidence type="ECO:0000313" key="4">
    <source>
        <dbReference type="EMBL" id="MDC3416721.1"/>
    </source>
</evidence>
<evidence type="ECO:0000313" key="5">
    <source>
        <dbReference type="Proteomes" id="UP001145069"/>
    </source>
</evidence>
<dbReference type="Proteomes" id="UP001145069">
    <property type="component" value="Unassembled WGS sequence"/>
</dbReference>
<evidence type="ECO:0000256" key="1">
    <source>
        <dbReference type="SAM" id="MobiDB-lite"/>
    </source>
</evidence>
<dbReference type="InterPro" id="IPR016047">
    <property type="entry name" value="M23ase_b-sheet_dom"/>
</dbReference>
<proteinExistence type="predicted"/>
<keyword evidence="2" id="KW-0812">Transmembrane</keyword>
<dbReference type="RefSeq" id="WP_272445732.1">
    <property type="nucleotide sequence ID" value="NZ_JAMQKC010000004.1"/>
</dbReference>
<feature type="region of interest" description="Disordered" evidence="1">
    <location>
        <begin position="50"/>
        <end position="87"/>
    </location>
</feature>
<keyword evidence="5" id="KW-1185">Reference proteome</keyword>
<dbReference type="PANTHER" id="PTHR21666">
    <property type="entry name" value="PEPTIDASE-RELATED"/>
    <property type="match status" value="1"/>
</dbReference>
<sequence length="318" mass="34897">MREENKNVSKNGWKRIFGKKWFFPAAYLTIAALLLTGVLWYQNLDSGSPLASDSNDTEISNDEISRADQSQAGSGNVDFDSERDTEPVMEQTESMLMPVADENQAKIVTKFYDYDADSEDQEKALVLYNNKYYQSKGVDIASAEDETFDVTASLSGTVTEVKKDPLLGNVIQMTHDNDLTTYYASLENVLVETGAEVKQGDTIGSAGRNIYGQASGVHVHFEVRKAGVPVNPEDYFNKPMTEIEKPDNSTEESNQSDGSEHDAEGTTSQEDATSQDNAVNSEDDGDDAGDDKKDPKDDKKDEGKKDQETESSAAMANA</sequence>
<dbReference type="EMBL" id="JAMQKC010000004">
    <property type="protein sequence ID" value="MDC3416721.1"/>
    <property type="molecule type" value="Genomic_DNA"/>
</dbReference>
<gene>
    <name evidence="4" type="ORF">NC799_07295</name>
</gene>
<dbReference type="Gene3D" id="2.70.70.10">
    <property type="entry name" value="Glucose Permease (Domain IIA)"/>
    <property type="match status" value="1"/>
</dbReference>
<accession>A0A9X3WDZ9</accession>
<feature type="compositionally biased region" description="Polar residues" evidence="1">
    <location>
        <begin position="265"/>
        <end position="280"/>
    </location>
</feature>
<organism evidence="4 5">
    <name type="scientific">Aquibacillus salsiterrae</name>
    <dbReference type="NCBI Taxonomy" id="2950439"/>
    <lineage>
        <taxon>Bacteria</taxon>
        <taxon>Bacillati</taxon>
        <taxon>Bacillota</taxon>
        <taxon>Bacilli</taxon>
        <taxon>Bacillales</taxon>
        <taxon>Bacillaceae</taxon>
        <taxon>Aquibacillus</taxon>
    </lineage>
</organism>
<dbReference type="InterPro" id="IPR011055">
    <property type="entry name" value="Dup_hybrid_motif"/>
</dbReference>
<dbReference type="SUPFAM" id="SSF51261">
    <property type="entry name" value="Duplicated hybrid motif"/>
    <property type="match status" value="1"/>
</dbReference>
<reference evidence="4" key="1">
    <citation type="submission" date="2022-06" db="EMBL/GenBank/DDBJ databases">
        <title>Aquibacillus sp. a new bacterium isolated from soil saline samples.</title>
        <authorList>
            <person name="Galisteo C."/>
            <person name="De La Haba R."/>
            <person name="Sanchez-Porro C."/>
            <person name="Ventosa A."/>
        </authorList>
    </citation>
    <scope>NUCLEOTIDE SEQUENCE</scope>
    <source>
        <strain evidence="4">3ASR75-54</strain>
    </source>
</reference>
<dbReference type="Pfam" id="PF01551">
    <property type="entry name" value="Peptidase_M23"/>
    <property type="match status" value="1"/>
</dbReference>
<evidence type="ECO:0000259" key="3">
    <source>
        <dbReference type="Pfam" id="PF01551"/>
    </source>
</evidence>
<evidence type="ECO:0000256" key="2">
    <source>
        <dbReference type="SAM" id="Phobius"/>
    </source>
</evidence>
<keyword evidence="2" id="KW-1133">Transmembrane helix</keyword>
<keyword evidence="2" id="KW-0472">Membrane</keyword>
<comment type="caution">
    <text evidence="4">The sequence shown here is derived from an EMBL/GenBank/DDBJ whole genome shotgun (WGS) entry which is preliminary data.</text>
</comment>
<dbReference type="GO" id="GO:0004222">
    <property type="term" value="F:metalloendopeptidase activity"/>
    <property type="evidence" value="ECO:0007669"/>
    <property type="project" value="TreeGrafter"/>
</dbReference>
<dbReference type="InterPro" id="IPR050570">
    <property type="entry name" value="Cell_wall_metabolism_enzyme"/>
</dbReference>
<name>A0A9X3WDZ9_9BACI</name>